<dbReference type="Gene3D" id="3.40.50.10610">
    <property type="entry name" value="ABC-type transport auxiliary lipoprotein component"/>
    <property type="match status" value="1"/>
</dbReference>
<proteinExistence type="predicted"/>
<protein>
    <recommendedName>
        <fullName evidence="4">Penicillin-binding protein activator LpoB</fullName>
    </recommendedName>
</protein>
<name>A0A6L6YMP5_9BURK</name>
<evidence type="ECO:0000313" key="2">
    <source>
        <dbReference type="EMBL" id="MVX56481.1"/>
    </source>
</evidence>
<dbReference type="EMBL" id="WSRP01000011">
    <property type="protein sequence ID" value="MVX56481.1"/>
    <property type="molecule type" value="Genomic_DNA"/>
</dbReference>
<evidence type="ECO:0000313" key="3">
    <source>
        <dbReference type="Proteomes" id="UP000472580"/>
    </source>
</evidence>
<reference evidence="2 3" key="1">
    <citation type="submission" date="2019-12" db="EMBL/GenBank/DDBJ databases">
        <title>Microbes associate with the intestines of laboratory mice.</title>
        <authorList>
            <person name="Navarre W."/>
            <person name="Wong E."/>
        </authorList>
    </citation>
    <scope>NUCLEOTIDE SEQUENCE [LARGE SCALE GENOMIC DNA]</scope>
    <source>
        <strain evidence="2 3">NM82_D38</strain>
    </source>
</reference>
<organism evidence="2 3">
    <name type="scientific">Parasutterella muris</name>
    <dbReference type="NCBI Taxonomy" id="2565572"/>
    <lineage>
        <taxon>Bacteria</taxon>
        <taxon>Pseudomonadati</taxon>
        <taxon>Pseudomonadota</taxon>
        <taxon>Betaproteobacteria</taxon>
        <taxon>Burkholderiales</taxon>
        <taxon>Sutterellaceae</taxon>
        <taxon>Parasutterella</taxon>
    </lineage>
</organism>
<dbReference type="PROSITE" id="PS51257">
    <property type="entry name" value="PROKAR_LIPOPROTEIN"/>
    <property type="match status" value="1"/>
</dbReference>
<dbReference type="InterPro" id="IPR014094">
    <property type="entry name" value="LpoB"/>
</dbReference>
<dbReference type="Pfam" id="PF13036">
    <property type="entry name" value="LpoB"/>
    <property type="match status" value="1"/>
</dbReference>
<evidence type="ECO:0008006" key="4">
    <source>
        <dbReference type="Google" id="ProtNLM"/>
    </source>
</evidence>
<dbReference type="RefSeq" id="WP_160334916.1">
    <property type="nucleotide sequence ID" value="NZ_CALPCR010000013.1"/>
</dbReference>
<accession>A0A6L6YMP5</accession>
<sequence>MKLKLLSLVLATAALTGCATSDSSNTGSFLPIGRTQTVSIQDSSARIHLDTKVALNDIIAFSENLTNKMLASPVFKNAKNKPKIVVGKLRNTTHDENIRIQDIHDRIQETLFNSGVVRVLDGSATNFNYIMQTEITDTVQRAPDGQKMVDYSMKIKLFNVSGELVGQWSDDLSLFKSR</sequence>
<evidence type="ECO:0000256" key="1">
    <source>
        <dbReference type="SAM" id="SignalP"/>
    </source>
</evidence>
<gene>
    <name evidence="2" type="ORF">E5987_04570</name>
</gene>
<dbReference type="Proteomes" id="UP000472580">
    <property type="component" value="Unassembled WGS sequence"/>
</dbReference>
<feature type="signal peptide" evidence="1">
    <location>
        <begin position="1"/>
        <end position="21"/>
    </location>
</feature>
<keyword evidence="1" id="KW-0732">Signal</keyword>
<comment type="caution">
    <text evidence="2">The sequence shown here is derived from an EMBL/GenBank/DDBJ whole genome shotgun (WGS) entry which is preliminary data.</text>
</comment>
<feature type="chain" id="PRO_5027013647" description="Penicillin-binding protein activator LpoB" evidence="1">
    <location>
        <begin position="22"/>
        <end position="178"/>
    </location>
</feature>
<dbReference type="AlphaFoldDB" id="A0A6L6YMP5"/>
<keyword evidence="3" id="KW-1185">Reference proteome</keyword>